<keyword evidence="3" id="KW-0520">NAD</keyword>
<dbReference type="FunFam" id="3.40.309.10:FF:000025">
    <property type="entry name" value="Aldehyde dehydrogenase"/>
    <property type="match status" value="1"/>
</dbReference>
<dbReference type="PIRSF" id="PIRSF036492">
    <property type="entry name" value="ALDH"/>
    <property type="match status" value="1"/>
</dbReference>
<proteinExistence type="inferred from homology"/>
<dbReference type="GO" id="GO:0005737">
    <property type="term" value="C:cytoplasm"/>
    <property type="evidence" value="ECO:0007669"/>
    <property type="project" value="TreeGrafter"/>
</dbReference>
<dbReference type="GO" id="GO:0006081">
    <property type="term" value="P:aldehyde metabolic process"/>
    <property type="evidence" value="ECO:0007669"/>
    <property type="project" value="InterPro"/>
</dbReference>
<dbReference type="InterPro" id="IPR016162">
    <property type="entry name" value="Ald_DH_N"/>
</dbReference>
<organism evidence="9 10">
    <name type="scientific">Spirosoma terrae</name>
    <dbReference type="NCBI Taxonomy" id="1968276"/>
    <lineage>
        <taxon>Bacteria</taxon>
        <taxon>Pseudomonadati</taxon>
        <taxon>Bacteroidota</taxon>
        <taxon>Cytophagia</taxon>
        <taxon>Cytophagales</taxon>
        <taxon>Cytophagaceae</taxon>
        <taxon>Spirosoma</taxon>
    </lineage>
</organism>
<comment type="caution">
    <text evidence="9">The sequence shown here is derived from an EMBL/GenBank/DDBJ whole genome shotgun (WGS) entry which is preliminary data.</text>
</comment>
<dbReference type="PANTHER" id="PTHR43570:SF20">
    <property type="entry name" value="ALDEHYDE DEHYDROGENASE ALDX-RELATED"/>
    <property type="match status" value="1"/>
</dbReference>
<dbReference type="Proteomes" id="UP000474175">
    <property type="component" value="Unassembled WGS sequence"/>
</dbReference>
<dbReference type="AlphaFoldDB" id="A0A6L9L5V7"/>
<dbReference type="CDD" id="cd07134">
    <property type="entry name" value="ALDH_AlkH-like"/>
    <property type="match status" value="1"/>
</dbReference>
<gene>
    <name evidence="9" type="ORF">GK108_13875</name>
</gene>
<dbReference type="InterPro" id="IPR029510">
    <property type="entry name" value="Ald_DH_CS_GLU"/>
</dbReference>
<evidence type="ECO:0000256" key="4">
    <source>
        <dbReference type="PIRNR" id="PIRNR036492"/>
    </source>
</evidence>
<dbReference type="InterPro" id="IPR015590">
    <property type="entry name" value="Aldehyde_DH_dom"/>
</dbReference>
<dbReference type="PANTHER" id="PTHR43570">
    <property type="entry name" value="ALDEHYDE DEHYDROGENASE"/>
    <property type="match status" value="1"/>
</dbReference>
<name>A0A6L9L5V7_9BACT</name>
<dbReference type="Gene3D" id="3.40.309.10">
    <property type="entry name" value="Aldehyde Dehydrogenase, Chain A, domain 2"/>
    <property type="match status" value="1"/>
</dbReference>
<evidence type="ECO:0000256" key="7">
    <source>
        <dbReference type="RuleBase" id="RU003345"/>
    </source>
</evidence>
<dbReference type="Gene3D" id="3.40.605.10">
    <property type="entry name" value="Aldehyde Dehydrogenase, Chain A, domain 1"/>
    <property type="match status" value="1"/>
</dbReference>
<accession>A0A6L9L5V7</accession>
<keyword evidence="2 4" id="KW-0560">Oxidoreductase</keyword>
<dbReference type="EMBL" id="JAAFZH010000005">
    <property type="protein sequence ID" value="NDU95966.1"/>
    <property type="molecule type" value="Genomic_DNA"/>
</dbReference>
<reference evidence="9 10" key="1">
    <citation type="submission" date="2020-02" db="EMBL/GenBank/DDBJ databases">
        <title>Draft genome sequence of two Spirosoma agri KCTC 52727 and Spirosoma terrae KCTC 52035.</title>
        <authorList>
            <person name="Rojas J."/>
            <person name="Ambika Manirajan B."/>
            <person name="Suarez C."/>
            <person name="Ratering S."/>
            <person name="Schnell S."/>
        </authorList>
    </citation>
    <scope>NUCLEOTIDE SEQUENCE [LARGE SCALE GENOMIC DNA]</scope>
    <source>
        <strain evidence="9 10">KCTC 52035</strain>
    </source>
</reference>
<feature type="active site" evidence="5 6">
    <location>
        <position position="220"/>
    </location>
</feature>
<protein>
    <recommendedName>
        <fullName evidence="4">Aldehyde dehydrogenase</fullName>
    </recommendedName>
</protein>
<dbReference type="Pfam" id="PF00171">
    <property type="entry name" value="Aldedh"/>
    <property type="match status" value="1"/>
</dbReference>
<dbReference type="InterPro" id="IPR016161">
    <property type="entry name" value="Ald_DH/histidinol_DH"/>
</dbReference>
<dbReference type="RefSeq" id="WP_163949085.1">
    <property type="nucleotide sequence ID" value="NZ_JAAFZH010000005.1"/>
</dbReference>
<evidence type="ECO:0000313" key="10">
    <source>
        <dbReference type="Proteomes" id="UP000474175"/>
    </source>
</evidence>
<dbReference type="PROSITE" id="PS00687">
    <property type="entry name" value="ALDEHYDE_DEHYDR_GLU"/>
    <property type="match status" value="1"/>
</dbReference>
<dbReference type="SUPFAM" id="SSF53720">
    <property type="entry name" value="ALDH-like"/>
    <property type="match status" value="1"/>
</dbReference>
<evidence type="ECO:0000313" key="9">
    <source>
        <dbReference type="EMBL" id="NDU95966.1"/>
    </source>
</evidence>
<feature type="active site" evidence="5">
    <location>
        <position position="254"/>
    </location>
</feature>
<keyword evidence="10" id="KW-1185">Reference proteome</keyword>
<comment type="similarity">
    <text evidence="1 4 7">Belongs to the aldehyde dehydrogenase family.</text>
</comment>
<evidence type="ECO:0000259" key="8">
    <source>
        <dbReference type="Pfam" id="PF00171"/>
    </source>
</evidence>
<evidence type="ECO:0000256" key="1">
    <source>
        <dbReference type="ARBA" id="ARBA00009986"/>
    </source>
</evidence>
<evidence type="ECO:0000256" key="6">
    <source>
        <dbReference type="PROSITE-ProRule" id="PRU10007"/>
    </source>
</evidence>
<sequence>MHTIFSANDLHDTIRSVFTAQRQHAAQMALTTAAQRIERIRRIGKWVDKHEEAIQQAMYEDFRKPAAEVSLAELMALRSEINYTIQHLGNWMKSHRLPTPTVLIGTKSYIRYEPKGVVLIIAPWNYPFVLAIRPLVSAIAAGNVAIIKPSELTPNTAKLISRMIEELFPVEEVDVFEGDAEVSTALLEMPFNHIFFTGSPAVGRVVMTAAAKQLASVTLELGGKSPAIVDETANIKQSAERLAWGKCVNNGQTCIAPDYVLVHQSVKDNFLQAFRAAVSAMYRGDNKPVVDSDSYARIVNSRHFERLRNLVDEAVAKGAVVSMGGTMDASQNFIEPTILERVTSDMLIMHEEIFGPILPVLTYTDLDEALAVVNERDKPLALYIHSRNRQTIDYIINRTSAGDTVINETLIHFSNSELPFGGVNNSGFGKSNGFFSFQEFSNHRGIMQRDFGTMKFIYPPYTDTVRKLIRFIGKYL</sequence>
<evidence type="ECO:0000256" key="5">
    <source>
        <dbReference type="PIRSR" id="PIRSR036492-1"/>
    </source>
</evidence>
<evidence type="ECO:0000256" key="2">
    <source>
        <dbReference type="ARBA" id="ARBA00023002"/>
    </source>
</evidence>
<dbReference type="InterPro" id="IPR012394">
    <property type="entry name" value="Aldehyde_DH_NAD(P)"/>
</dbReference>
<dbReference type="FunFam" id="3.40.605.10:FF:000004">
    <property type="entry name" value="Aldehyde dehydrogenase"/>
    <property type="match status" value="1"/>
</dbReference>
<feature type="domain" description="Aldehyde dehydrogenase" evidence="8">
    <location>
        <begin position="15"/>
        <end position="443"/>
    </location>
</feature>
<dbReference type="InterPro" id="IPR016163">
    <property type="entry name" value="Ald_DH_C"/>
</dbReference>
<evidence type="ECO:0000256" key="3">
    <source>
        <dbReference type="ARBA" id="ARBA00023027"/>
    </source>
</evidence>
<dbReference type="GO" id="GO:0004029">
    <property type="term" value="F:aldehyde dehydrogenase (NAD+) activity"/>
    <property type="evidence" value="ECO:0007669"/>
    <property type="project" value="TreeGrafter"/>
</dbReference>